<evidence type="ECO:0000256" key="2">
    <source>
        <dbReference type="ARBA" id="ARBA00022448"/>
    </source>
</evidence>
<feature type="domain" description="Protein translocase subunit SecDF P1" evidence="12">
    <location>
        <begin position="51"/>
        <end position="107"/>
    </location>
</feature>
<comment type="similarity">
    <text evidence="9">Belongs to the SecD/SecF family. SecD subfamily.</text>
</comment>
<feature type="region of interest" description="Disordered" evidence="10">
    <location>
        <begin position="554"/>
        <end position="577"/>
    </location>
</feature>
<reference evidence="14 15" key="1">
    <citation type="submission" date="2024-09" db="EMBL/GenBank/DDBJ databases">
        <authorList>
            <person name="Lee S.D."/>
        </authorList>
    </citation>
    <scope>NUCLEOTIDE SEQUENCE [LARGE SCALE GENOMIC DNA]</scope>
    <source>
        <strain evidence="14 15">N8-3</strain>
    </source>
</reference>
<feature type="region of interest" description="Disordered" evidence="10">
    <location>
        <begin position="184"/>
        <end position="212"/>
    </location>
</feature>
<dbReference type="Pfam" id="PF22599">
    <property type="entry name" value="SecDF_P1_head"/>
    <property type="match status" value="1"/>
</dbReference>
<evidence type="ECO:0000256" key="4">
    <source>
        <dbReference type="ARBA" id="ARBA00022692"/>
    </source>
</evidence>
<dbReference type="InterPro" id="IPR005791">
    <property type="entry name" value="SecD"/>
</dbReference>
<evidence type="ECO:0000313" key="14">
    <source>
        <dbReference type="EMBL" id="MFC1415967.1"/>
    </source>
</evidence>
<feature type="compositionally biased region" description="Low complexity" evidence="10">
    <location>
        <begin position="559"/>
        <end position="577"/>
    </location>
</feature>
<protein>
    <recommendedName>
        <fullName evidence="9">Protein translocase subunit SecD</fullName>
    </recommendedName>
</protein>
<dbReference type="RefSeq" id="WP_380532646.1">
    <property type="nucleotide sequence ID" value="NZ_JBHFAB010000003.1"/>
</dbReference>
<evidence type="ECO:0000256" key="10">
    <source>
        <dbReference type="SAM" id="MobiDB-lite"/>
    </source>
</evidence>
<keyword evidence="6 9" id="KW-1133">Transmembrane helix</keyword>
<accession>A0ABV6VQI9</accession>
<comment type="function">
    <text evidence="9">Part of the Sec protein translocase complex. Interacts with the SecYEG preprotein conducting channel. SecDF uses the proton motive force (PMF) to complete protein translocation after the ATP-dependent function of SecA.</text>
</comment>
<evidence type="ECO:0000259" key="11">
    <source>
        <dbReference type="Pfam" id="PF02355"/>
    </source>
</evidence>
<feature type="transmembrane region" description="Helical" evidence="9">
    <location>
        <begin position="437"/>
        <end position="458"/>
    </location>
</feature>
<keyword evidence="4 9" id="KW-0812">Transmembrane</keyword>
<feature type="transmembrane region" description="Helical" evidence="9">
    <location>
        <begin position="486"/>
        <end position="504"/>
    </location>
</feature>
<dbReference type="Pfam" id="PF21760">
    <property type="entry name" value="SecD_1st"/>
    <property type="match status" value="1"/>
</dbReference>
<comment type="caution">
    <text evidence="14">The sequence shown here is derived from an EMBL/GenBank/DDBJ whole genome shotgun (WGS) entry which is preliminary data.</text>
</comment>
<feature type="compositionally biased region" description="Low complexity" evidence="10">
    <location>
        <begin position="116"/>
        <end position="155"/>
    </location>
</feature>
<keyword evidence="2 9" id="KW-0813">Transport</keyword>
<dbReference type="PANTHER" id="PTHR30081:SF1">
    <property type="entry name" value="PROTEIN TRANSLOCASE SUBUNIT SECD"/>
    <property type="match status" value="1"/>
</dbReference>
<dbReference type="InterPro" id="IPR048634">
    <property type="entry name" value="SecD_SecF_C"/>
</dbReference>
<dbReference type="InterPro" id="IPR022646">
    <property type="entry name" value="SecD/SecF_CS"/>
</dbReference>
<sequence>MAVVALVGIMFATGNTTPHLGIDLKGGTSITAQAAPPPGKPASAVNSTSLNETVAILNKRFNAFGVSEAQVQTEGSKNIVVTLPAGTDPTTAEEQITKSAVMYFRPVIATAFSGTAPAAAPTPTASGSATATPSATATGSTVATAPSSAATPTAAKTQGDAVTGDLKAASTASATAAGTPSAAATVAPSTPAAPPAAGTATIAGSQQGSPPSDIATQFNNLDCSKAAQRKDYQLSETGNTVACSSDGSAGWIKYALGPVAVPGTDISNASAGLSQQTGQWQVDLGFNGSGNAKFGKVTTQLSGNSAKPPTNQFAIVLDGAVVSAPSVNTPILGGQAQITGNFDQKSANDLATVLNAGAIPLTLTLPDVTTVSPELGGSQLTAGMVSGAIGLALVVLYSLLYYRGLGLVAIAGLMVSAALTYSLMCLLGAGIQFTLNLPAVCGAIVAIGITADSFVVYFERIRDELRHGTSLRPAVQRAWPKARRTILVADFVSFLAAAVLYFFTVGKVQGFAFTLGLTTLLDVVVIFLFTKPLITLLARRRFFADGHPMSGLDPKRLGVRPPLRGGRRPLPAAPKEA</sequence>
<name>A0ABV6VQI9_9ACTN</name>
<feature type="domain" description="Protein export membrane protein SecD/SecF C-terminal" evidence="11">
    <location>
        <begin position="366"/>
        <end position="538"/>
    </location>
</feature>
<evidence type="ECO:0000256" key="8">
    <source>
        <dbReference type="ARBA" id="ARBA00023136"/>
    </source>
</evidence>
<dbReference type="Gene3D" id="3.30.1360.200">
    <property type="match status" value="1"/>
</dbReference>
<dbReference type="EMBL" id="JBHFAB010000003">
    <property type="protein sequence ID" value="MFC1415967.1"/>
    <property type="molecule type" value="Genomic_DNA"/>
</dbReference>
<keyword evidence="5 9" id="KW-0653">Protein transport</keyword>
<feature type="transmembrane region" description="Helical" evidence="9">
    <location>
        <begin position="510"/>
        <end position="530"/>
    </location>
</feature>
<feature type="domain" description="SecDF P1 head subdomain" evidence="13">
    <location>
        <begin position="257"/>
        <end position="360"/>
    </location>
</feature>
<dbReference type="NCBIfam" id="TIGR00916">
    <property type="entry name" value="2A0604s01"/>
    <property type="match status" value="1"/>
</dbReference>
<evidence type="ECO:0000259" key="13">
    <source>
        <dbReference type="Pfam" id="PF22599"/>
    </source>
</evidence>
<dbReference type="SUPFAM" id="SSF82866">
    <property type="entry name" value="Multidrug efflux transporter AcrB transmembrane domain"/>
    <property type="match status" value="1"/>
</dbReference>
<evidence type="ECO:0000259" key="12">
    <source>
        <dbReference type="Pfam" id="PF21760"/>
    </source>
</evidence>
<dbReference type="InterPro" id="IPR022813">
    <property type="entry name" value="SecD/SecF_arch_bac"/>
</dbReference>
<evidence type="ECO:0000256" key="9">
    <source>
        <dbReference type="HAMAP-Rule" id="MF_01463"/>
    </source>
</evidence>
<evidence type="ECO:0000256" key="5">
    <source>
        <dbReference type="ARBA" id="ARBA00022927"/>
    </source>
</evidence>
<comment type="subcellular location">
    <subcellularLocation>
        <location evidence="1 9">Cell membrane</location>
        <topology evidence="1 9">Multi-pass membrane protein</topology>
    </subcellularLocation>
</comment>
<dbReference type="InterPro" id="IPR048631">
    <property type="entry name" value="SecD_1st"/>
</dbReference>
<feature type="transmembrane region" description="Helical" evidence="9">
    <location>
        <begin position="407"/>
        <end position="431"/>
    </location>
</feature>
<evidence type="ECO:0000256" key="7">
    <source>
        <dbReference type="ARBA" id="ARBA00023010"/>
    </source>
</evidence>
<keyword evidence="15" id="KW-1185">Reference proteome</keyword>
<feature type="region of interest" description="Disordered" evidence="10">
    <location>
        <begin position="116"/>
        <end position="159"/>
    </location>
</feature>
<evidence type="ECO:0000256" key="6">
    <source>
        <dbReference type="ARBA" id="ARBA00022989"/>
    </source>
</evidence>
<keyword evidence="7 9" id="KW-0811">Translocation</keyword>
<dbReference type="NCBIfam" id="TIGR01129">
    <property type="entry name" value="secD"/>
    <property type="match status" value="1"/>
</dbReference>
<gene>
    <name evidence="9 14" type="primary">secD</name>
    <name evidence="14" type="ORF">ACEZDE_04855</name>
</gene>
<evidence type="ECO:0000313" key="15">
    <source>
        <dbReference type="Proteomes" id="UP001592531"/>
    </source>
</evidence>
<dbReference type="Gene3D" id="3.30.70.3220">
    <property type="match status" value="1"/>
</dbReference>
<feature type="transmembrane region" description="Helical" evidence="9">
    <location>
        <begin position="380"/>
        <end position="400"/>
    </location>
</feature>
<feature type="compositionally biased region" description="Low complexity" evidence="10">
    <location>
        <begin position="184"/>
        <end position="205"/>
    </location>
</feature>
<comment type="caution">
    <text evidence="9">Lacks conserved residue(s) required for the propagation of feature annotation.</text>
</comment>
<dbReference type="Pfam" id="PF02355">
    <property type="entry name" value="SecD_SecF_C"/>
    <property type="match status" value="1"/>
</dbReference>
<keyword evidence="3 9" id="KW-1003">Cell membrane</keyword>
<dbReference type="Proteomes" id="UP001592531">
    <property type="component" value="Unassembled WGS sequence"/>
</dbReference>
<dbReference type="HAMAP" id="MF_01463_B">
    <property type="entry name" value="SecD_B"/>
    <property type="match status" value="1"/>
</dbReference>
<proteinExistence type="inferred from homology"/>
<dbReference type="InterPro" id="IPR055344">
    <property type="entry name" value="SecD_SecF_C_bact"/>
</dbReference>
<evidence type="ECO:0000256" key="3">
    <source>
        <dbReference type="ARBA" id="ARBA00022475"/>
    </source>
</evidence>
<dbReference type="PANTHER" id="PTHR30081">
    <property type="entry name" value="PROTEIN-EXPORT MEMBRANE PROTEIN SEC"/>
    <property type="match status" value="1"/>
</dbReference>
<organism evidence="14 15">
    <name type="scientific">Streptacidiphilus cavernicola</name>
    <dbReference type="NCBI Taxonomy" id="3342716"/>
    <lineage>
        <taxon>Bacteria</taxon>
        <taxon>Bacillati</taxon>
        <taxon>Actinomycetota</taxon>
        <taxon>Actinomycetes</taxon>
        <taxon>Kitasatosporales</taxon>
        <taxon>Streptomycetaceae</taxon>
        <taxon>Streptacidiphilus</taxon>
    </lineage>
</organism>
<dbReference type="InterPro" id="IPR054384">
    <property type="entry name" value="SecDF_P1_head"/>
</dbReference>
<comment type="subunit">
    <text evidence="9">Forms a complex with SecF. Part of the essential Sec protein translocation apparatus which comprises SecA, SecYEG and auxiliary proteins SecDF. Other proteins may also be involved.</text>
</comment>
<evidence type="ECO:0000256" key="1">
    <source>
        <dbReference type="ARBA" id="ARBA00004651"/>
    </source>
</evidence>
<dbReference type="Gene3D" id="1.20.1640.10">
    <property type="entry name" value="Multidrug efflux transporter AcrB transmembrane domain"/>
    <property type="match status" value="1"/>
</dbReference>
<dbReference type="Pfam" id="PF07549">
    <property type="entry name" value="Sec_GG"/>
    <property type="match status" value="1"/>
</dbReference>
<keyword evidence="8 9" id="KW-0472">Membrane</keyword>